<gene>
    <name evidence="2" type="ordered locus">COCOR_02084</name>
</gene>
<sequence length="128" mass="13441">MFKKKAAIALGLTMLAGSSTAWAGAQGTNPVVINTTNKTLEGSLGSARNSSDPIQSLDIGFYGGSSYLYGFIFAFDASGTMAACSTFDPNMIEVLKAAASDSYIKVYHDGAGTCTDIEMRKASYLEPK</sequence>
<evidence type="ECO:0000313" key="2">
    <source>
        <dbReference type="EMBL" id="AFE04464.1"/>
    </source>
</evidence>
<dbReference type="HOGENOM" id="CLU_160542_0_0_7"/>
<dbReference type="Proteomes" id="UP000007587">
    <property type="component" value="Chromosome"/>
</dbReference>
<reference evidence="2 3" key="1">
    <citation type="journal article" date="2012" name="J. Bacteriol.">
        <title>Complete Genome Sequence of the Fruiting Myxobacterium Corallococcus coralloides DSM 2259.</title>
        <authorList>
            <person name="Huntley S."/>
            <person name="Zhang Y."/>
            <person name="Treuner-Lange A."/>
            <person name="Kneip S."/>
            <person name="Sensen C.W."/>
            <person name="Sogaard-Andersen L."/>
        </authorList>
    </citation>
    <scope>NUCLEOTIDE SEQUENCE [LARGE SCALE GENOMIC DNA]</scope>
    <source>
        <strain evidence="3">ATCC 25202 / DSM 2259 / NBRC 100086 / M2</strain>
    </source>
</reference>
<keyword evidence="1" id="KW-0732">Signal</keyword>
<dbReference type="KEGG" id="ccx:COCOR_02084"/>
<dbReference type="OrthoDB" id="5522107at2"/>
<protein>
    <submittedName>
        <fullName evidence="2">Uncharacterized protein</fullName>
    </submittedName>
</protein>
<proteinExistence type="predicted"/>
<dbReference type="RefSeq" id="WP_014394917.1">
    <property type="nucleotide sequence ID" value="NC_017030.1"/>
</dbReference>
<dbReference type="InParanoid" id="H8MIY4"/>
<name>H8MIY4_CORCM</name>
<accession>H8MIY4</accession>
<feature type="signal peptide" evidence="1">
    <location>
        <begin position="1"/>
        <end position="23"/>
    </location>
</feature>
<evidence type="ECO:0000313" key="3">
    <source>
        <dbReference type="Proteomes" id="UP000007587"/>
    </source>
</evidence>
<dbReference type="EMBL" id="CP003389">
    <property type="protein sequence ID" value="AFE04464.1"/>
    <property type="molecule type" value="Genomic_DNA"/>
</dbReference>
<organism evidence="2 3">
    <name type="scientific">Corallococcus coralloides (strain ATCC 25202 / DSM 2259 / NBRC 100086 / M2)</name>
    <name type="common">Myxococcus coralloides</name>
    <dbReference type="NCBI Taxonomy" id="1144275"/>
    <lineage>
        <taxon>Bacteria</taxon>
        <taxon>Pseudomonadati</taxon>
        <taxon>Myxococcota</taxon>
        <taxon>Myxococcia</taxon>
        <taxon>Myxococcales</taxon>
        <taxon>Cystobacterineae</taxon>
        <taxon>Myxococcaceae</taxon>
        <taxon>Corallococcus</taxon>
    </lineage>
</organism>
<dbReference type="STRING" id="1144275.COCOR_02084"/>
<dbReference type="AlphaFoldDB" id="H8MIY4"/>
<reference evidence="3" key="2">
    <citation type="submission" date="2012-03" db="EMBL/GenBank/DDBJ databases">
        <title>Genome sequence of the fruiting myxobacterium Corallococcus coralloides DSM 2259.</title>
        <authorList>
            <person name="Huntley S."/>
            <person name="Zhang Y."/>
            <person name="Treuner-Lange A."/>
            <person name="Sensen C.W."/>
            <person name="Sogaard-Andersen L."/>
        </authorList>
    </citation>
    <scope>NUCLEOTIDE SEQUENCE [LARGE SCALE GENOMIC DNA]</scope>
    <source>
        <strain evidence="3">ATCC 25202 / DSM 2259 / NBRC 100086 / M2</strain>
    </source>
</reference>
<keyword evidence="3" id="KW-1185">Reference proteome</keyword>
<evidence type="ECO:0000256" key="1">
    <source>
        <dbReference type="SAM" id="SignalP"/>
    </source>
</evidence>
<dbReference type="eggNOG" id="ENOG502ZKYV">
    <property type="taxonomic scope" value="Bacteria"/>
</dbReference>
<feature type="chain" id="PRO_5003614190" evidence="1">
    <location>
        <begin position="24"/>
        <end position="128"/>
    </location>
</feature>